<dbReference type="RefSeq" id="WP_094828374.1">
    <property type="nucleotide sequence ID" value="NZ_NEVL01000005.1"/>
</dbReference>
<evidence type="ECO:0000313" key="4">
    <source>
        <dbReference type="Proteomes" id="UP000217005"/>
    </source>
</evidence>
<gene>
    <name evidence="3" type="ORF">CEG14_21125</name>
</gene>
<sequence length="156" mass="16744">MLYGIVKALHVLAVVLWLGGMVFAHCFLRPALAGQDAPQRLTLMRDVLRRFLGAVLPAVLLILLSGAWMLFSTARAVSASGGSMIVPPAWHLMAGLGIIMSVIYAYVRYVAYPKLNGAVQARDWPAAGRALTGIRHGVATNIVLGLVIVAAVYAWH</sequence>
<name>A0A261RW26_9BORD</name>
<feature type="transmembrane region" description="Helical" evidence="1">
    <location>
        <begin position="89"/>
        <end position="107"/>
    </location>
</feature>
<evidence type="ECO:0000256" key="1">
    <source>
        <dbReference type="SAM" id="Phobius"/>
    </source>
</evidence>
<keyword evidence="1" id="KW-0812">Transmembrane</keyword>
<evidence type="ECO:0000259" key="2">
    <source>
        <dbReference type="Pfam" id="PF05425"/>
    </source>
</evidence>
<dbReference type="EMBL" id="NEVL01000005">
    <property type="protein sequence ID" value="OZI29135.1"/>
    <property type="molecule type" value="Genomic_DNA"/>
</dbReference>
<feature type="transmembrane region" description="Helical" evidence="1">
    <location>
        <begin position="138"/>
        <end position="155"/>
    </location>
</feature>
<protein>
    <recommendedName>
        <fullName evidence="2">Copper resistance protein D domain-containing protein</fullName>
    </recommendedName>
</protein>
<dbReference type="Proteomes" id="UP000217005">
    <property type="component" value="Unassembled WGS sequence"/>
</dbReference>
<accession>A0A261RW26</accession>
<evidence type="ECO:0000313" key="3">
    <source>
        <dbReference type="EMBL" id="OZI29135.1"/>
    </source>
</evidence>
<keyword evidence="1" id="KW-1133">Transmembrane helix</keyword>
<reference evidence="3 4" key="1">
    <citation type="submission" date="2017-05" db="EMBL/GenBank/DDBJ databases">
        <title>Complete and WGS of Bordetella genogroups.</title>
        <authorList>
            <person name="Spilker T."/>
            <person name="LiPuma J."/>
        </authorList>
    </citation>
    <scope>NUCLEOTIDE SEQUENCE [LARGE SCALE GENOMIC DNA]</scope>
    <source>
        <strain evidence="3 4">AU17610</strain>
    </source>
</reference>
<dbReference type="Pfam" id="PF05425">
    <property type="entry name" value="CopD"/>
    <property type="match status" value="1"/>
</dbReference>
<comment type="caution">
    <text evidence="3">The sequence shown here is derived from an EMBL/GenBank/DDBJ whole genome shotgun (WGS) entry which is preliminary data.</text>
</comment>
<feature type="transmembrane region" description="Helical" evidence="1">
    <location>
        <begin position="6"/>
        <end position="28"/>
    </location>
</feature>
<dbReference type="GO" id="GO:0016020">
    <property type="term" value="C:membrane"/>
    <property type="evidence" value="ECO:0007669"/>
    <property type="project" value="InterPro"/>
</dbReference>
<feature type="domain" description="Copper resistance protein D" evidence="2">
    <location>
        <begin position="47"/>
        <end position="154"/>
    </location>
</feature>
<dbReference type="AlphaFoldDB" id="A0A261RW26"/>
<feature type="transmembrane region" description="Helical" evidence="1">
    <location>
        <begin position="48"/>
        <end position="69"/>
    </location>
</feature>
<proteinExistence type="predicted"/>
<dbReference type="OrthoDB" id="8419862at2"/>
<organism evidence="3 4">
    <name type="scientific">Bordetella genomosp. 1</name>
    <dbReference type="NCBI Taxonomy" id="1395607"/>
    <lineage>
        <taxon>Bacteria</taxon>
        <taxon>Pseudomonadati</taxon>
        <taxon>Pseudomonadota</taxon>
        <taxon>Betaproteobacteria</taxon>
        <taxon>Burkholderiales</taxon>
        <taxon>Alcaligenaceae</taxon>
        <taxon>Bordetella</taxon>
    </lineage>
</organism>
<keyword evidence="1" id="KW-0472">Membrane</keyword>
<dbReference type="InterPro" id="IPR008457">
    <property type="entry name" value="Cu-R_CopD_dom"/>
</dbReference>